<reference evidence="4 5" key="1">
    <citation type="journal article" date="2015" name="Stand. Genomic Sci.">
        <title>Genomic Encyclopedia of Bacterial and Archaeal Type Strains, Phase III: the genomes of soil and plant-associated and newly described type strains.</title>
        <authorList>
            <person name="Whitman W.B."/>
            <person name="Woyke T."/>
            <person name="Klenk H.P."/>
            <person name="Zhou Y."/>
            <person name="Lilburn T.G."/>
            <person name="Beck B.J."/>
            <person name="De Vos P."/>
            <person name="Vandamme P."/>
            <person name="Eisen J.A."/>
            <person name="Garrity G."/>
            <person name="Hugenholtz P."/>
            <person name="Kyrpides N.C."/>
        </authorList>
    </citation>
    <scope>NUCLEOTIDE SEQUENCE [LARGE SCALE GENOMIC DNA]</scope>
    <source>
        <strain evidence="4 5">CGMCC 1.10685</strain>
    </source>
</reference>
<dbReference type="RefSeq" id="WP_145874589.1">
    <property type="nucleotide sequence ID" value="NZ_CP046904.1"/>
</dbReference>
<dbReference type="Pfam" id="PF00561">
    <property type="entry name" value="Abhydrolase_1"/>
    <property type="match status" value="1"/>
</dbReference>
<reference evidence="4" key="2">
    <citation type="submission" date="2019-07" db="EMBL/GenBank/DDBJ databases">
        <authorList>
            <person name="Whitman W."/>
            <person name="Huntemann M."/>
            <person name="Clum A."/>
            <person name="Pillay M."/>
            <person name="Palaniappan K."/>
            <person name="Varghese N."/>
            <person name="Mikhailova N."/>
            <person name="Stamatis D."/>
            <person name="Reddy T."/>
            <person name="Daum C."/>
            <person name="Shapiro N."/>
            <person name="Ivanova N."/>
            <person name="Kyrpides N."/>
            <person name="Woyke T."/>
        </authorList>
    </citation>
    <scope>NUCLEOTIDE SEQUENCE</scope>
    <source>
        <strain evidence="4">CGMCC 1.10685</strain>
    </source>
</reference>
<dbReference type="GO" id="GO:0016787">
    <property type="term" value="F:hydrolase activity"/>
    <property type="evidence" value="ECO:0007669"/>
    <property type="project" value="UniProtKB-KW"/>
</dbReference>
<evidence type="ECO:0000313" key="4">
    <source>
        <dbReference type="EMBL" id="TWI48830.1"/>
    </source>
</evidence>
<dbReference type="OrthoDB" id="2987348at2"/>
<feature type="domain" description="AB hydrolase-1" evidence="2">
    <location>
        <begin position="23"/>
        <end position="295"/>
    </location>
</feature>
<dbReference type="PRINTS" id="PR00111">
    <property type="entry name" value="ABHYDROLASE"/>
</dbReference>
<evidence type="ECO:0000259" key="2">
    <source>
        <dbReference type="Pfam" id="PF00561"/>
    </source>
</evidence>
<dbReference type="Gene3D" id="3.40.50.1820">
    <property type="entry name" value="alpha/beta hydrolase"/>
    <property type="match status" value="1"/>
</dbReference>
<keyword evidence="1 3" id="KW-0378">Hydrolase</keyword>
<organism evidence="4 5">
    <name type="scientific">Pseudoduganella flava</name>
    <dbReference type="NCBI Taxonomy" id="871742"/>
    <lineage>
        <taxon>Bacteria</taxon>
        <taxon>Pseudomonadati</taxon>
        <taxon>Pseudomonadota</taxon>
        <taxon>Betaproteobacteria</taxon>
        <taxon>Burkholderiales</taxon>
        <taxon>Oxalobacteraceae</taxon>
        <taxon>Telluria group</taxon>
        <taxon>Pseudoduganella</taxon>
    </lineage>
</organism>
<reference evidence="3 6" key="3">
    <citation type="submission" date="2019-12" db="EMBL/GenBank/DDBJ databases">
        <title>Draft Genome Sequences of Six Type Strains of the Genus Massilia.</title>
        <authorList>
            <person name="Miess H."/>
            <person name="Frediansyah A."/>
            <person name="Goeker M."/>
            <person name="Gross H."/>
        </authorList>
    </citation>
    <scope>NUCLEOTIDE SEQUENCE [LARGE SCALE GENOMIC DNA]</scope>
    <source>
        <strain evidence="3 6">DSM 26639</strain>
    </source>
</reference>
<evidence type="ECO:0000313" key="5">
    <source>
        <dbReference type="Proteomes" id="UP000315112"/>
    </source>
</evidence>
<proteinExistence type="predicted"/>
<dbReference type="PRINTS" id="PR00412">
    <property type="entry name" value="EPOXHYDRLASE"/>
</dbReference>
<dbReference type="EMBL" id="VLKW01000003">
    <property type="protein sequence ID" value="TWI48830.1"/>
    <property type="molecule type" value="Genomic_DNA"/>
</dbReference>
<name>A0A562PXD9_9BURK</name>
<gene>
    <name evidence="3" type="ORF">GO485_13110</name>
    <name evidence="4" type="ORF">IP92_02223</name>
</gene>
<dbReference type="InterPro" id="IPR000639">
    <property type="entry name" value="Epox_hydrolase-like"/>
</dbReference>
<dbReference type="PANTHER" id="PTHR43329">
    <property type="entry name" value="EPOXIDE HYDROLASE"/>
    <property type="match status" value="1"/>
</dbReference>
<dbReference type="InterPro" id="IPR000073">
    <property type="entry name" value="AB_hydrolase_1"/>
</dbReference>
<dbReference type="AlphaFoldDB" id="A0A562PXD9"/>
<dbReference type="EMBL" id="CP046904">
    <property type="protein sequence ID" value="QGZ39897.1"/>
    <property type="molecule type" value="Genomic_DNA"/>
</dbReference>
<keyword evidence="6" id="KW-1185">Reference proteome</keyword>
<protein>
    <submittedName>
        <fullName evidence="3">Alpha/beta fold hydrolase</fullName>
    </submittedName>
    <submittedName>
        <fullName evidence="4">Pimeloyl-ACP methyl ester carboxylesterase</fullName>
    </submittedName>
</protein>
<accession>A0A562PXD9</accession>
<evidence type="ECO:0000313" key="6">
    <source>
        <dbReference type="Proteomes" id="UP000437862"/>
    </source>
</evidence>
<dbReference type="InterPro" id="IPR029058">
    <property type="entry name" value="AB_hydrolase_fold"/>
</dbReference>
<dbReference type="SUPFAM" id="SSF53474">
    <property type="entry name" value="alpha/beta-Hydrolases"/>
    <property type="match status" value="1"/>
</dbReference>
<evidence type="ECO:0000313" key="3">
    <source>
        <dbReference type="EMBL" id="QGZ39897.1"/>
    </source>
</evidence>
<dbReference type="Proteomes" id="UP000437862">
    <property type="component" value="Chromosome"/>
</dbReference>
<evidence type="ECO:0000256" key="1">
    <source>
        <dbReference type="ARBA" id="ARBA00022801"/>
    </source>
</evidence>
<dbReference type="Proteomes" id="UP000315112">
    <property type="component" value="Unassembled WGS sequence"/>
</dbReference>
<sequence length="314" mass="33984">MLQYRNIDANGLRFAVAEQGTGPLVLLCHGFPETSYAWRHQIGALAAAGYRAVAPDLRGYGGTDRPADPQQYTVWHLVGDLVGILDALGETQAVVVGNDWGATVAWHAALLRPDRFRAVVGIGVPMMGRAPRAPSLLFPRTEEALFYTLYFQQSGVAERELEADVPATLRKILFAGTGEGGLNPFGMVDRAAGMLAPLPDALPAWLTQHDLDTFAQSFAASGFRGPLNYYRNLDRNWELQGALEGLRVTVPALYLAGERDPGLAMPGMRAIVDAMPALVPDLRGSVMLPCGHWVPQEAPALVNEALLGFLRELD</sequence>